<reference evidence="1" key="1">
    <citation type="submission" date="2014-11" db="EMBL/GenBank/DDBJ databases">
        <authorList>
            <person name="Amaro Gonzalez C."/>
        </authorList>
    </citation>
    <scope>NUCLEOTIDE SEQUENCE</scope>
</reference>
<reference evidence="1" key="2">
    <citation type="journal article" date="2015" name="Fish Shellfish Immunol.">
        <title>Early steps in the European eel (Anguilla anguilla)-Vibrio vulnificus interaction in the gills: Role of the RtxA13 toxin.</title>
        <authorList>
            <person name="Callol A."/>
            <person name="Pajuelo D."/>
            <person name="Ebbesson L."/>
            <person name="Teles M."/>
            <person name="MacKenzie S."/>
            <person name="Amaro C."/>
        </authorList>
    </citation>
    <scope>NUCLEOTIDE SEQUENCE</scope>
</reference>
<proteinExistence type="predicted"/>
<protein>
    <submittedName>
        <fullName evidence="1">Uncharacterized protein</fullName>
    </submittedName>
</protein>
<dbReference type="EMBL" id="GBXM01059338">
    <property type="protein sequence ID" value="JAH49239.1"/>
    <property type="molecule type" value="Transcribed_RNA"/>
</dbReference>
<accession>A0A0E9T6G3</accession>
<sequence length="40" mass="4866">MLPYIFCVLSQLWYLQWVKDPNISRVWANSGTLRPLELWK</sequence>
<dbReference type="AlphaFoldDB" id="A0A0E9T6G3"/>
<name>A0A0E9T6G3_ANGAN</name>
<organism evidence="1">
    <name type="scientific">Anguilla anguilla</name>
    <name type="common">European freshwater eel</name>
    <name type="synonym">Muraena anguilla</name>
    <dbReference type="NCBI Taxonomy" id="7936"/>
    <lineage>
        <taxon>Eukaryota</taxon>
        <taxon>Metazoa</taxon>
        <taxon>Chordata</taxon>
        <taxon>Craniata</taxon>
        <taxon>Vertebrata</taxon>
        <taxon>Euteleostomi</taxon>
        <taxon>Actinopterygii</taxon>
        <taxon>Neopterygii</taxon>
        <taxon>Teleostei</taxon>
        <taxon>Anguilliformes</taxon>
        <taxon>Anguillidae</taxon>
        <taxon>Anguilla</taxon>
    </lineage>
</organism>
<evidence type="ECO:0000313" key="1">
    <source>
        <dbReference type="EMBL" id="JAH49239.1"/>
    </source>
</evidence>
<dbReference type="EMBL" id="GBXM01099323">
    <property type="protein sequence ID" value="JAH09254.1"/>
    <property type="molecule type" value="Transcribed_RNA"/>
</dbReference>